<organism evidence="1 2">
    <name type="scientific">Dichanthelium oligosanthes</name>
    <dbReference type="NCBI Taxonomy" id="888268"/>
    <lineage>
        <taxon>Eukaryota</taxon>
        <taxon>Viridiplantae</taxon>
        <taxon>Streptophyta</taxon>
        <taxon>Embryophyta</taxon>
        <taxon>Tracheophyta</taxon>
        <taxon>Spermatophyta</taxon>
        <taxon>Magnoliopsida</taxon>
        <taxon>Liliopsida</taxon>
        <taxon>Poales</taxon>
        <taxon>Poaceae</taxon>
        <taxon>PACMAD clade</taxon>
        <taxon>Panicoideae</taxon>
        <taxon>Panicodae</taxon>
        <taxon>Paniceae</taxon>
        <taxon>Dichantheliinae</taxon>
        <taxon>Dichanthelium</taxon>
    </lineage>
</organism>
<reference evidence="1 2" key="1">
    <citation type="submission" date="2016-09" db="EMBL/GenBank/DDBJ databases">
        <title>The draft genome of Dichanthelium oligosanthes: A C3 panicoid grass species.</title>
        <authorList>
            <person name="Studer A.J."/>
            <person name="Schnable J.C."/>
            <person name="Brutnell T.P."/>
        </authorList>
    </citation>
    <scope>NUCLEOTIDE SEQUENCE [LARGE SCALE GENOMIC DNA]</scope>
    <source>
        <strain evidence="2">cv. Kellogg 1175</strain>
        <tissue evidence="1">Leaf</tissue>
    </source>
</reference>
<comment type="caution">
    <text evidence="1">The sequence shown here is derived from an EMBL/GenBank/DDBJ whole genome shotgun (WGS) entry which is preliminary data.</text>
</comment>
<gene>
    <name evidence="1" type="ORF">BAE44_0015811</name>
</gene>
<sequence length="133" mass="14692">MWVEPALAALGPLKDAGLTGIKVLWILFERRIQPLKAWVRPLFQYSSVGDLMRVSPEVLEPTEVKSRVWTVIKKKMTADEEADLNHLEAGQALHLAARREGYDPPCLASPHRYGRSCGGCSDSGGLARSHGWA</sequence>
<dbReference type="PANTHER" id="PTHR33026:SF7">
    <property type="entry name" value="OS03G0100275 PROTEIN"/>
    <property type="match status" value="1"/>
</dbReference>
<evidence type="ECO:0000313" key="1">
    <source>
        <dbReference type="EMBL" id="OEL23170.1"/>
    </source>
</evidence>
<proteinExistence type="predicted"/>
<dbReference type="Proteomes" id="UP000095767">
    <property type="component" value="Unassembled WGS sequence"/>
</dbReference>
<keyword evidence="2" id="KW-1185">Reference proteome</keyword>
<dbReference type="AlphaFoldDB" id="A0A1E5VDF6"/>
<accession>A0A1E5VDF6</accession>
<dbReference type="EMBL" id="LWDX02043260">
    <property type="protein sequence ID" value="OEL23170.1"/>
    <property type="molecule type" value="Genomic_DNA"/>
</dbReference>
<name>A0A1E5VDF6_9POAL</name>
<evidence type="ECO:0000313" key="2">
    <source>
        <dbReference type="Proteomes" id="UP000095767"/>
    </source>
</evidence>
<protein>
    <submittedName>
        <fullName evidence="1">Uncharacterized protein</fullName>
    </submittedName>
</protein>
<dbReference type="PANTHER" id="PTHR33026">
    <property type="entry name" value="OS06G0360600 PROTEIN"/>
    <property type="match status" value="1"/>
</dbReference>